<sequence>MTDQNIEQDRPAKSKGSAAFPIGLVLTMGAAYTLSYLDRQVVNIVAEHIKHDLQLADWQLGAISGLAFALLYATLGIPVARIAERTNRSALISVALIVWSACTTVIGFAQNFWQLALARFGVGFGESGCTPPAMSLIADVTKPEQRSKALSIYNLGVPVGALLGMMLGGFLVDIVGWRAVFFIVGPPGILLAIVIFLFIKDPRSKKKTVNPLEDPAAALEPEDHVPKMSEVAKSLASKQAFIWMTLGTCLTVFVGYSMHAFLAPFFLRVHAEGLAELATSMGLPGPTSLVGLGLGIGLGLGGALGTLIGGHAGDFWKSKKVYAFTPGIGALLAAPTYALTFVIPSAGWAMLFLIIPSVLSSMWYGPVYASIQGLSHPRSRATAIAIFLFLLNAIGLGLGPLSVGLVSDTLAASLGAADGLRWAMIIVSGVSAISALCYWFAAKPLEKEMIE</sequence>
<feature type="transmembrane region" description="Helical" evidence="6">
    <location>
        <begin position="287"/>
        <end position="309"/>
    </location>
</feature>
<dbReference type="InterPro" id="IPR044770">
    <property type="entry name" value="MFS_spinster-like"/>
</dbReference>
<protein>
    <submittedName>
        <fullName evidence="8">Spinster family MFS transporter</fullName>
    </submittedName>
</protein>
<dbReference type="InterPro" id="IPR036259">
    <property type="entry name" value="MFS_trans_sf"/>
</dbReference>
<name>A0ABW1S9Q1_9PROT</name>
<feature type="transmembrane region" description="Helical" evidence="6">
    <location>
        <begin position="58"/>
        <end position="83"/>
    </location>
</feature>
<feature type="transmembrane region" description="Helical" evidence="6">
    <location>
        <begin position="18"/>
        <end position="37"/>
    </location>
</feature>
<accession>A0ABW1S9Q1</accession>
<keyword evidence="9" id="KW-1185">Reference proteome</keyword>
<evidence type="ECO:0000256" key="2">
    <source>
        <dbReference type="ARBA" id="ARBA00022448"/>
    </source>
</evidence>
<feature type="transmembrane region" description="Helical" evidence="6">
    <location>
        <begin position="89"/>
        <end position="109"/>
    </location>
</feature>
<feature type="domain" description="Major facilitator superfamily (MFS) profile" evidence="7">
    <location>
        <begin position="24"/>
        <end position="446"/>
    </location>
</feature>
<feature type="transmembrane region" description="Helical" evidence="6">
    <location>
        <begin position="349"/>
        <end position="369"/>
    </location>
</feature>
<evidence type="ECO:0000256" key="5">
    <source>
        <dbReference type="ARBA" id="ARBA00023136"/>
    </source>
</evidence>
<dbReference type="PROSITE" id="PS50850">
    <property type="entry name" value="MFS"/>
    <property type="match status" value="1"/>
</dbReference>
<feature type="transmembrane region" description="Helical" evidence="6">
    <location>
        <begin position="422"/>
        <end position="441"/>
    </location>
</feature>
<dbReference type="PANTHER" id="PTHR23505:SF79">
    <property type="entry name" value="PROTEIN SPINSTER"/>
    <property type="match status" value="1"/>
</dbReference>
<dbReference type="CDD" id="cd17328">
    <property type="entry name" value="MFS_spinster_like"/>
    <property type="match status" value="1"/>
</dbReference>
<dbReference type="Pfam" id="PF07690">
    <property type="entry name" value="MFS_1"/>
    <property type="match status" value="1"/>
</dbReference>
<evidence type="ECO:0000256" key="3">
    <source>
        <dbReference type="ARBA" id="ARBA00022692"/>
    </source>
</evidence>
<keyword evidence="2" id="KW-0813">Transport</keyword>
<evidence type="ECO:0000313" key="9">
    <source>
        <dbReference type="Proteomes" id="UP001596303"/>
    </source>
</evidence>
<reference evidence="9" key="1">
    <citation type="journal article" date="2019" name="Int. J. Syst. Evol. Microbiol.">
        <title>The Global Catalogue of Microorganisms (GCM) 10K type strain sequencing project: providing services to taxonomists for standard genome sequencing and annotation.</title>
        <authorList>
            <consortium name="The Broad Institute Genomics Platform"/>
            <consortium name="The Broad Institute Genome Sequencing Center for Infectious Disease"/>
            <person name="Wu L."/>
            <person name="Ma J."/>
        </authorList>
    </citation>
    <scope>NUCLEOTIDE SEQUENCE [LARGE SCALE GENOMIC DNA]</scope>
    <source>
        <strain evidence="9">CGMCC-1.15741</strain>
    </source>
</reference>
<dbReference type="Proteomes" id="UP001596303">
    <property type="component" value="Unassembled WGS sequence"/>
</dbReference>
<feature type="transmembrane region" description="Helical" evidence="6">
    <location>
        <begin position="152"/>
        <end position="171"/>
    </location>
</feature>
<proteinExistence type="predicted"/>
<keyword evidence="3 6" id="KW-0812">Transmembrane</keyword>
<dbReference type="RefSeq" id="WP_377378446.1">
    <property type="nucleotide sequence ID" value="NZ_JBHSSW010000012.1"/>
</dbReference>
<dbReference type="EMBL" id="JBHSSW010000012">
    <property type="protein sequence ID" value="MFC6198325.1"/>
    <property type="molecule type" value="Genomic_DNA"/>
</dbReference>
<comment type="caution">
    <text evidence="8">The sequence shown here is derived from an EMBL/GenBank/DDBJ whole genome shotgun (WGS) entry which is preliminary data.</text>
</comment>
<feature type="transmembrane region" description="Helical" evidence="6">
    <location>
        <begin position="177"/>
        <end position="199"/>
    </location>
</feature>
<evidence type="ECO:0000259" key="7">
    <source>
        <dbReference type="PROSITE" id="PS50850"/>
    </source>
</evidence>
<dbReference type="PANTHER" id="PTHR23505">
    <property type="entry name" value="SPINSTER"/>
    <property type="match status" value="1"/>
</dbReference>
<keyword evidence="5 6" id="KW-0472">Membrane</keyword>
<feature type="transmembrane region" description="Helical" evidence="6">
    <location>
        <begin position="241"/>
        <end position="267"/>
    </location>
</feature>
<evidence type="ECO:0000256" key="4">
    <source>
        <dbReference type="ARBA" id="ARBA00022989"/>
    </source>
</evidence>
<gene>
    <name evidence="8" type="ORF">ACFQDM_09555</name>
</gene>
<feature type="transmembrane region" description="Helical" evidence="6">
    <location>
        <begin position="321"/>
        <end position="343"/>
    </location>
</feature>
<feature type="transmembrane region" description="Helical" evidence="6">
    <location>
        <begin position="381"/>
        <end position="402"/>
    </location>
</feature>
<dbReference type="InterPro" id="IPR020846">
    <property type="entry name" value="MFS_dom"/>
</dbReference>
<comment type="subcellular location">
    <subcellularLocation>
        <location evidence="1">Membrane</location>
        <topology evidence="1">Multi-pass membrane protein</topology>
    </subcellularLocation>
</comment>
<dbReference type="SUPFAM" id="SSF103473">
    <property type="entry name" value="MFS general substrate transporter"/>
    <property type="match status" value="1"/>
</dbReference>
<organism evidence="8 9">
    <name type="scientific">Ponticaulis profundi</name>
    <dbReference type="NCBI Taxonomy" id="2665222"/>
    <lineage>
        <taxon>Bacteria</taxon>
        <taxon>Pseudomonadati</taxon>
        <taxon>Pseudomonadota</taxon>
        <taxon>Alphaproteobacteria</taxon>
        <taxon>Hyphomonadales</taxon>
        <taxon>Hyphomonadaceae</taxon>
        <taxon>Ponticaulis</taxon>
    </lineage>
</organism>
<dbReference type="InterPro" id="IPR011701">
    <property type="entry name" value="MFS"/>
</dbReference>
<dbReference type="Gene3D" id="1.20.1250.20">
    <property type="entry name" value="MFS general substrate transporter like domains"/>
    <property type="match status" value="2"/>
</dbReference>
<keyword evidence="4 6" id="KW-1133">Transmembrane helix</keyword>
<evidence type="ECO:0000256" key="6">
    <source>
        <dbReference type="SAM" id="Phobius"/>
    </source>
</evidence>
<evidence type="ECO:0000256" key="1">
    <source>
        <dbReference type="ARBA" id="ARBA00004141"/>
    </source>
</evidence>
<evidence type="ECO:0000313" key="8">
    <source>
        <dbReference type="EMBL" id="MFC6198325.1"/>
    </source>
</evidence>